<feature type="domain" description="Phytochrome chromophore attachment site" evidence="9">
    <location>
        <begin position="1545"/>
        <end position="1684"/>
    </location>
</feature>
<dbReference type="SUPFAM" id="SSF47384">
    <property type="entry name" value="Homodimeric domain of signal transducing histidine kinase"/>
    <property type="match status" value="1"/>
</dbReference>
<dbReference type="InterPro" id="IPR011009">
    <property type="entry name" value="Kinase-like_dom_sf"/>
</dbReference>
<dbReference type="GO" id="GO:0000155">
    <property type="term" value="F:phosphorelay sensor kinase activity"/>
    <property type="evidence" value="ECO:0007669"/>
    <property type="project" value="InterPro"/>
</dbReference>
<evidence type="ECO:0000256" key="3">
    <source>
        <dbReference type="ARBA" id="ARBA00012438"/>
    </source>
</evidence>
<dbReference type="SUPFAM" id="SSF55874">
    <property type="entry name" value="ATPase domain of HSP90 chaperone/DNA topoisomerase II/histidine kinase"/>
    <property type="match status" value="1"/>
</dbReference>
<dbReference type="SMART" id="SM00220">
    <property type="entry name" value="S_TKc"/>
    <property type="match status" value="1"/>
</dbReference>
<dbReference type="EMBL" id="AP018248">
    <property type="protein sequence ID" value="BAZ02067.1"/>
    <property type="molecule type" value="Genomic_DNA"/>
</dbReference>
<dbReference type="Gene3D" id="3.40.50.300">
    <property type="entry name" value="P-loop containing nucleotide triphosphate hydrolases"/>
    <property type="match status" value="1"/>
</dbReference>
<dbReference type="Proteomes" id="UP000218785">
    <property type="component" value="Chromosome"/>
</dbReference>
<organism evidence="11 12">
    <name type="scientific">Tolypothrix tenuis PCC 7101</name>
    <dbReference type="NCBI Taxonomy" id="231146"/>
    <lineage>
        <taxon>Bacteria</taxon>
        <taxon>Bacillati</taxon>
        <taxon>Cyanobacteriota</taxon>
        <taxon>Cyanophyceae</taxon>
        <taxon>Nostocales</taxon>
        <taxon>Tolypothrichaceae</taxon>
        <taxon>Tolypothrix</taxon>
    </lineage>
</organism>
<dbReference type="CDD" id="cd14014">
    <property type="entry name" value="STKc_PknB_like"/>
    <property type="match status" value="1"/>
</dbReference>
<accession>A0A1Z4N8M4</accession>
<dbReference type="InterPro" id="IPR005467">
    <property type="entry name" value="His_kinase_dom"/>
</dbReference>
<keyword evidence="7" id="KW-0175">Coiled coil</keyword>
<protein>
    <recommendedName>
        <fullName evidence="3">histidine kinase</fullName>
        <ecNumber evidence="3">2.7.13.3</ecNumber>
    </recommendedName>
</protein>
<dbReference type="SUPFAM" id="SSF56112">
    <property type="entry name" value="Protein kinase-like (PK-like)"/>
    <property type="match status" value="1"/>
</dbReference>
<evidence type="ECO:0000313" key="12">
    <source>
        <dbReference type="Proteomes" id="UP000218785"/>
    </source>
</evidence>
<keyword evidence="5" id="KW-0808">Transferase</keyword>
<dbReference type="InterPro" id="IPR036097">
    <property type="entry name" value="HisK_dim/P_sf"/>
</dbReference>
<dbReference type="InterPro" id="IPR003018">
    <property type="entry name" value="GAF"/>
</dbReference>
<evidence type="ECO:0000256" key="6">
    <source>
        <dbReference type="ARBA" id="ARBA00023012"/>
    </source>
</evidence>
<evidence type="ECO:0000259" key="8">
    <source>
        <dbReference type="PROSITE" id="PS50011"/>
    </source>
</evidence>
<dbReference type="Gene3D" id="3.30.450.40">
    <property type="match status" value="2"/>
</dbReference>
<dbReference type="InterPro" id="IPR027417">
    <property type="entry name" value="P-loop_NTPase"/>
</dbReference>
<dbReference type="RefSeq" id="WP_096582032.1">
    <property type="nucleotide sequence ID" value="NZ_CAWNJS010000001.1"/>
</dbReference>
<reference evidence="11 12" key="1">
    <citation type="submission" date="2017-06" db="EMBL/GenBank/DDBJ databases">
        <title>Genome sequencing of cyanobaciteial culture collection at National Institute for Environmental Studies (NIES).</title>
        <authorList>
            <person name="Hirose Y."/>
            <person name="Shimura Y."/>
            <person name="Fujisawa T."/>
            <person name="Nakamura Y."/>
            <person name="Kawachi M."/>
        </authorList>
    </citation>
    <scope>NUCLEOTIDE SEQUENCE [LARGE SCALE GENOMIC DNA]</scope>
    <source>
        <strain evidence="11 12">NIES-37</strain>
    </source>
</reference>
<evidence type="ECO:0000256" key="1">
    <source>
        <dbReference type="ARBA" id="ARBA00000085"/>
    </source>
</evidence>
<dbReference type="SUPFAM" id="SSF55781">
    <property type="entry name" value="GAF domain-like"/>
    <property type="match status" value="2"/>
</dbReference>
<dbReference type="SMART" id="SM00387">
    <property type="entry name" value="HATPase_c"/>
    <property type="match status" value="1"/>
</dbReference>
<dbReference type="EC" id="2.7.13.3" evidence="3"/>
<evidence type="ECO:0000259" key="10">
    <source>
        <dbReference type="PROSITE" id="PS50109"/>
    </source>
</evidence>
<dbReference type="GO" id="GO:0005524">
    <property type="term" value="F:ATP binding"/>
    <property type="evidence" value="ECO:0007669"/>
    <property type="project" value="InterPro"/>
</dbReference>
<dbReference type="InterPro" id="IPR004358">
    <property type="entry name" value="Sig_transdc_His_kin-like_C"/>
</dbReference>
<dbReference type="Pfam" id="PF01590">
    <property type="entry name" value="GAF"/>
    <property type="match status" value="2"/>
</dbReference>
<sequence length="1990" mass="223757">MVSIEVSIPQIPGYRVNEEIYNGSRTLVYRGFRETDNKPVVLKLLKNSYPSFNELVQFRNQYTIAKNLQSPLIIGTYSLEAYQNGYVLVMEDFGGIALSQWHKIRTNVLSLIEFFQIAIALCNTLDILYRHRIIHKDIKPANILINPETKQIKLIDFSIASLLPRETQTLISPNILEGTLAYLSPEQTGRMNRGIDYRTDFYSLGVTFYELLTGELPFQSNDPMELVHCHIAKIPTALGNREEIPQVLADIVMKLLAKNAEDRYQSALGLKYDLENCLEQLQIIGKIESFPIGRRDVCDRFLISDKLYGRTAEVEKLLTAFKRVSVGAKEMVLVAGFSGIGKTAVVNEVHKPIVQKRGYFIKGKFDQFNRNIPFSAFVQALRHLMVQLLSESDAQLQKWKSQILQALGENAQVIVEVIPELEQIIGVQPAIPELAGNAAQNRFNLLFQKFIAIFTTKEHPLVIFLDDLQWADLASLKLMELLMSESDIGYLLMMGAYRDNEVSPVHHLIVTLNEIQVAGANINTLTLPPLKLSQINQLIADTLSCSLELALPLTKLVYQKTQGNPFFNNQFLKVLYEEGLITFNVEQGYWECDIAKVNALALTDDVVEFMSMQLQKLPAATQDVLKLAACIGNTFDLATLATVRQKSLVAAAAELWSALQSGLILPQSEVYKFFQEAENNTDSKLFKYQNSPTPTYKFLHDRVQQAAYFLIPEAQKKFTHLNIGRLMLNNTPQAQIEDKIFQIVNQLNQGVELLTAQDEKHELAQLNFQAGYKAKNATAYSAAWEYLTIGRQLLADDYWQSQYNLALSLYDASVEVAYLSGNFAEMERLAEILLKAAKNLMDQVKVYDVKNQALVAQNKPVEAVNNGLQFLKLLGIEFPTAPSQADIISGLQATQSLWQEKGIAELINLPVMSDRTQLAAMQILSSISAASYLAAPALYPLIYFKQVSLSIKYGNTAISTHSYACYALILSAIVGDFETGYQFGKLALDLLPQLKAKELECKVQSMVYGFVKHWKIAVKETLIPLRSAYYIGLETGDLQFAAYSAVMYCGFTYFAGIEKELSDLQREVFALSDSINQIKQVTCWQYFQMLQQAIHDLRSARNVVAYLQGEYYDEQKMLTQHLQANDRLGVFYLYFHKLLLNYLLCNYQQAVVDAALTEQYVDAAAGFAYVPIFYFYDSLTQLAAYRENLVADKEKLLAKITTNQEKMKNWAHSAPMNCQYKFDLVEAEYQRLFGEKWQAMEMYDRAIAGAKENGYLRDEALANELAASFYLDCGKEKVAQAYLQEAYYGYARWGAKAKIEDLEQRYPQLLKSMLQRQQYSLNATTTIANTISESSSTTLSDRTVSEFLDLATILKASHALSSEIHLEKLLSTLLSVVIENAGADKGVLLLQKQEKLVLEAIATLGESPTLMRSLPLEESLDIPISLINSVKRNLQATTIDNATTDPILMVDAYIISQQPKSLLCTPIIHQGKLLGILYLENHLTVGAFTSDRLKVLNLLCTQGAISLENARLYQESQVNAQKIAQSLKKQKTLFDVVTQMRESLDLDAIFCAVTQNMRRILNADRVGIYQFEAESKYEYGKFIAEDVIPEFPSALAVNVKDHCFGEDYANLYKQGRICAMADLDSAQVLDCHRAILEQFHVKASLVVAIIQNGQLWGLLCIHQCDRPREWRGSEIQFAQQIAAQLGIALQQADLLLQTRQQATQLEQALQHLQQTQLQLVQNEKMSALGNLVAGVAHEINNPVGFIAGNLEPAKDYVQDLFDLIELYEGLPHENAEINKKIAAIDLEYLREDLPKLLDSMSLGIERIGNISTSLRTFSRADKAYKVPFNIHEGIDSTILILKHRLKANEHHPVIEIVKEYGELPMVECFAGQLNQVFMNLLANAIDALEESNSDRSFAEIQANPNQITIRTAKSEDGKQAVISIQDNGTGMPEEVKHKIFDHLFTTKGVGKGTGLGLAIARQIVEETHNGRLICNSVLSEGTEFLIQIPM</sequence>
<evidence type="ECO:0000313" key="11">
    <source>
        <dbReference type="EMBL" id="BAZ02067.1"/>
    </source>
</evidence>
<evidence type="ECO:0000256" key="7">
    <source>
        <dbReference type="SAM" id="Coils"/>
    </source>
</evidence>
<dbReference type="SMART" id="SM00065">
    <property type="entry name" value="GAF"/>
    <property type="match status" value="2"/>
</dbReference>
<dbReference type="InterPro" id="IPR003594">
    <property type="entry name" value="HATPase_dom"/>
</dbReference>
<dbReference type="PROSITE" id="PS00108">
    <property type="entry name" value="PROTEIN_KINASE_ST"/>
    <property type="match status" value="1"/>
</dbReference>
<dbReference type="PROSITE" id="PS50109">
    <property type="entry name" value="HIS_KIN"/>
    <property type="match status" value="1"/>
</dbReference>
<dbReference type="PANTHER" id="PTHR43642:SF1">
    <property type="entry name" value="HYBRID SIGNAL TRANSDUCTION HISTIDINE KINASE G"/>
    <property type="match status" value="1"/>
</dbReference>
<dbReference type="PANTHER" id="PTHR43642">
    <property type="entry name" value="HYBRID SIGNAL TRANSDUCTION HISTIDINE KINASE G"/>
    <property type="match status" value="1"/>
</dbReference>
<dbReference type="InterPro" id="IPR008271">
    <property type="entry name" value="Ser/Thr_kinase_AS"/>
</dbReference>
<feature type="domain" description="Protein kinase" evidence="8">
    <location>
        <begin position="14"/>
        <end position="275"/>
    </location>
</feature>
<dbReference type="InterPro" id="IPR036890">
    <property type="entry name" value="HATPase_C_sf"/>
</dbReference>
<dbReference type="Gene3D" id="3.30.565.10">
    <property type="entry name" value="Histidine kinase-like ATPase, C-terminal domain"/>
    <property type="match status" value="1"/>
</dbReference>
<dbReference type="InterPro" id="IPR053159">
    <property type="entry name" value="Hybrid_Histidine_Kinase"/>
</dbReference>
<dbReference type="PROSITE" id="PS50011">
    <property type="entry name" value="PROTEIN_KINASE_DOM"/>
    <property type="match status" value="1"/>
</dbReference>
<dbReference type="Gene3D" id="1.10.287.130">
    <property type="match status" value="1"/>
</dbReference>
<name>A0A1Z4N8M4_9CYAN</name>
<dbReference type="Pfam" id="PF13191">
    <property type="entry name" value="AAA_16"/>
    <property type="match status" value="1"/>
</dbReference>
<feature type="domain" description="Histidine kinase" evidence="10">
    <location>
        <begin position="1734"/>
        <end position="1990"/>
    </location>
</feature>
<evidence type="ECO:0000256" key="4">
    <source>
        <dbReference type="ARBA" id="ARBA00022553"/>
    </source>
</evidence>
<dbReference type="InterPro" id="IPR003661">
    <property type="entry name" value="HisK_dim/P_dom"/>
</dbReference>
<dbReference type="InterPro" id="IPR041664">
    <property type="entry name" value="AAA_16"/>
</dbReference>
<dbReference type="Pfam" id="PF02518">
    <property type="entry name" value="HATPase_c"/>
    <property type="match status" value="1"/>
</dbReference>
<comment type="similarity">
    <text evidence="2">In the N-terminal section; belongs to the phytochrome family.</text>
</comment>
<comment type="catalytic activity">
    <reaction evidence="1">
        <text>ATP + protein L-histidine = ADP + protein N-phospho-L-histidine.</text>
        <dbReference type="EC" id="2.7.13.3"/>
    </reaction>
</comment>
<dbReference type="InterPro" id="IPR016132">
    <property type="entry name" value="Phyto_chromo_attachment"/>
</dbReference>
<dbReference type="Gene3D" id="1.10.510.10">
    <property type="entry name" value="Transferase(Phosphotransferase) domain 1"/>
    <property type="match status" value="1"/>
</dbReference>
<dbReference type="Pfam" id="PF00069">
    <property type="entry name" value="Pkinase"/>
    <property type="match status" value="1"/>
</dbReference>
<dbReference type="InterPro" id="IPR000719">
    <property type="entry name" value="Prot_kinase_dom"/>
</dbReference>
<evidence type="ECO:0000256" key="5">
    <source>
        <dbReference type="ARBA" id="ARBA00022777"/>
    </source>
</evidence>
<dbReference type="SMART" id="SM00388">
    <property type="entry name" value="HisKA"/>
    <property type="match status" value="1"/>
</dbReference>
<dbReference type="PROSITE" id="PS50046">
    <property type="entry name" value="PHYTOCHROME_2"/>
    <property type="match status" value="1"/>
</dbReference>
<gene>
    <name evidence="11" type="ORF">NIES37_60750</name>
</gene>
<keyword evidence="6" id="KW-0902">Two-component regulatory system</keyword>
<dbReference type="KEGG" id="ttq:NIES37_60750"/>
<dbReference type="InterPro" id="IPR029016">
    <property type="entry name" value="GAF-like_dom_sf"/>
</dbReference>
<dbReference type="CDD" id="cd00082">
    <property type="entry name" value="HisKA"/>
    <property type="match status" value="1"/>
</dbReference>
<evidence type="ECO:0000259" key="9">
    <source>
        <dbReference type="PROSITE" id="PS50046"/>
    </source>
</evidence>
<proteinExistence type="inferred from homology"/>
<dbReference type="SUPFAM" id="SSF52540">
    <property type="entry name" value="P-loop containing nucleoside triphosphate hydrolases"/>
    <property type="match status" value="1"/>
</dbReference>
<evidence type="ECO:0000256" key="2">
    <source>
        <dbReference type="ARBA" id="ARBA00006402"/>
    </source>
</evidence>
<keyword evidence="4" id="KW-0597">Phosphoprotein</keyword>
<feature type="coiled-coil region" evidence="7">
    <location>
        <begin position="1695"/>
        <end position="1722"/>
    </location>
</feature>
<dbReference type="PRINTS" id="PR00344">
    <property type="entry name" value="BCTRLSENSOR"/>
</dbReference>
<keyword evidence="12" id="KW-1185">Reference proteome</keyword>
<keyword evidence="5" id="KW-0418">Kinase</keyword>